<dbReference type="InterPro" id="IPR056305">
    <property type="entry name" value="Ig_CFAP65_10th"/>
</dbReference>
<dbReference type="NCBIfam" id="NF012200">
    <property type="entry name" value="choice_anch_D"/>
    <property type="match status" value="1"/>
</dbReference>
<dbReference type="InterPro" id="IPR008962">
    <property type="entry name" value="PapD-like_sf"/>
</dbReference>
<keyword evidence="5" id="KW-0969">Cilium</keyword>
<evidence type="ECO:0000259" key="12">
    <source>
        <dbReference type="Pfam" id="PF25249"/>
    </source>
</evidence>
<evidence type="ECO:0000313" key="13">
    <source>
        <dbReference type="EMBL" id="QDZ17647.1"/>
    </source>
</evidence>
<dbReference type="Pfam" id="PF24816">
    <property type="entry name" value="Ig_CFAP65__9th"/>
    <property type="match status" value="1"/>
</dbReference>
<gene>
    <name evidence="13" type="ORF">A3770_01p01650</name>
</gene>
<evidence type="ECO:0000259" key="7">
    <source>
        <dbReference type="Pfam" id="PF22544"/>
    </source>
</evidence>
<evidence type="ECO:0000256" key="3">
    <source>
        <dbReference type="ARBA" id="ARBA00022490"/>
    </source>
</evidence>
<evidence type="ECO:0000259" key="8">
    <source>
        <dbReference type="Pfam" id="PF24291"/>
    </source>
</evidence>
<evidence type="ECO:0000256" key="5">
    <source>
        <dbReference type="ARBA" id="ARBA00023069"/>
    </source>
</evidence>
<feature type="domain" description="HYDIN/VesB/CFA65-like Ig-like" evidence="7">
    <location>
        <begin position="137"/>
        <end position="216"/>
    </location>
</feature>
<evidence type="ECO:0000259" key="10">
    <source>
        <dbReference type="Pfam" id="PF24816"/>
    </source>
</evidence>
<dbReference type="Pfam" id="PF24507">
    <property type="entry name" value="Ig_CFAP65_4th"/>
    <property type="match status" value="1"/>
</dbReference>
<accession>A0A5B8MBA1</accession>
<evidence type="ECO:0000259" key="11">
    <source>
        <dbReference type="Pfam" id="PF25248"/>
    </source>
</evidence>
<dbReference type="GO" id="GO:0005737">
    <property type="term" value="C:cytoplasm"/>
    <property type="evidence" value="ECO:0007669"/>
    <property type="project" value="UniProtKB-SubCell"/>
</dbReference>
<dbReference type="Pfam" id="PF25249">
    <property type="entry name" value="Ig_CFAP65_7th"/>
    <property type="match status" value="1"/>
</dbReference>
<dbReference type="Pfam" id="PF24771">
    <property type="entry name" value="Ig_CFAP74_1st"/>
    <property type="match status" value="1"/>
</dbReference>
<sequence length="1636" mass="182551">MGKGSQSGGNTRSNVMGPEFTDFLPREDRIACYGLDCADTLEWRMWTPGGEYTLNLNMKNVSTKPLKLKYKLPATKYFSMDFPEPIKLSPGMSFPVKVTFRPVKKETYDDYIEFITATGGFRIPIRATLPLVEMLVPAQLHFGYVPANEVASKSFTIKNAGEIGIHYKWKLNEPFSIEPGEGYLDPKKSASVTATFKPEDASVFVASALCTLQDGERVASLKVVGVGKYSHISLETNLIDFDSVLVGHSATKVVRLSNHSVADAAYAIQRKDKEHDRVFRISPTKGRLRASEYENVNVTYTPNASGVFSSESFVFTTASGNTVSLCCRGTAVSPEVKVSTEFLNFGNTKAGDQLSRTFHIDNLSGVPVLFQIMAEKDSAFRFSRTYGECAAHSQVHVSVTFSPLEAANYWKRIYILVHDCQPLFINLIGTCYDEKRRPPPFHKKHIEAYLLHSSKGNVPTLDEMSAAVESMSTIKREVAVPDVPRTPLPGKEGDASSNEYKHWEEFFNGHDPAKALSINEYEIDYGACSHLRMSEYRTIVVTNNSDYKLTACWLLPDVPSTEGTDKRRRRNPVFQVFPDSSDIKPRSSVKFKAQFRPTKENQYYCQTLECLAFVKSQRNFRLVSGEKLLPPWTTSVQARGHTFYGNVEEFLPRANFLTRKLNFPPCPIGCSVYLTTVLQNNGDTPVKFEFQDSLHSVHLNEQKDILVRPRVGIVPSGGSQIIGLCFSAKEAKVYNESLLCILNDSPRNAIELHLTASGNVPNVIMDKNLYFKPTCVGALSHRVMEIQNASRIPVRFAWSIPEKSQSIFNVEPQFGILRGNEKSHVTWTMIPNKLKKFETRVSCGITNAQDASVSLTNAESVNTVTLLGEGTEGEIVSDPSQLDFGTVCIGKSYTQTLTLLNQAAGVLAYDLDPVFSSQAEASVEEIPTVEISESTGILPARAFKTVDVSITATKQGLYEFDLTCYGTAGQKVKGMKQPTHPLLTTRLKAQAAYPTMQITDLKGRMFEKRFLWDFCGIGHINKELSSDLLPSEVELDCMGAKEVVTTEHALSMLPPISLQLGAEEEGDDDTVVFIEFTNTGGLPTEFKFHFQNDAEVEVENWIDVGEPQTEEGKHHSKIIENKIFDIQPRTGVLNVGQSTVVKITYTHQEFGYHELPVLLHIKDGRRINLHLKGETIMKEDMRTALPQKHVFNPVVIGDEKPPVQVITLHNKCVCEVPFFFEMEPLEKLREENYGCDIFEFLDSEGIIPVSGVSNIRCIFRPLEHKEYNVDLPVILGNGEKNVVTFCGSGFHPSEPKDSVCKSVPSLLPATELPGFHITPHLITYDHLGSVSIEHLDFSNVREGAISTKILAIKSNSTEDLKFSWYIDEARDILGENLEIHPIEGVIEPGNTALCKVYFDARMEPIICSTRMKCLLESTESSNVTQLEFQEDDGETEEIIAEHPPPELSNTKKRRDRAGVYEGITFSTRMKFDRLNELYTSRFNGEPQDEDEGNAGASPQEPQLIYVGIDVSVLPKEHITVADLRAELEKLSGPTKEAEEEADNGGGLWDAVEGILDNLCLEIVNDDTTSKSLKKLQQQHESVYKKLLSEEPKPEEPEGQVPLAGKLHDFVKFVLETAVYQIIEEEMHTTCTSVPSP</sequence>
<dbReference type="Pfam" id="PF24291">
    <property type="entry name" value="Ig_CFAP65"/>
    <property type="match status" value="1"/>
</dbReference>
<feature type="domain" description="CFAP65 fourth Ig-like" evidence="9">
    <location>
        <begin position="343"/>
        <end position="435"/>
    </location>
</feature>
<dbReference type="STRING" id="1764295.A0A5B8MBA1"/>
<dbReference type="Pfam" id="PF22544">
    <property type="entry name" value="HYDIN_VesB_CFA65-like_Ig"/>
    <property type="match status" value="3"/>
</dbReference>
<dbReference type="Gene3D" id="2.60.40.10">
    <property type="entry name" value="Immunoglobulins"/>
    <property type="match status" value="10"/>
</dbReference>
<dbReference type="InterPro" id="IPR057470">
    <property type="entry name" value="Ig_CFAP65_7th"/>
</dbReference>
<dbReference type="OrthoDB" id="415597at2759"/>
<evidence type="ECO:0000256" key="1">
    <source>
        <dbReference type="ARBA" id="ARBA00004230"/>
    </source>
</evidence>
<feature type="domain" description="CFAP65 tenth Ig-like" evidence="8">
    <location>
        <begin position="1180"/>
        <end position="1294"/>
    </location>
</feature>
<dbReference type="InterPro" id="IPR053879">
    <property type="entry name" value="HYDIN_VesB_CFA65-like_Ig"/>
</dbReference>
<dbReference type="InterPro" id="IPR013783">
    <property type="entry name" value="Ig-like_fold"/>
</dbReference>
<feature type="domain" description="HYDIN/VesB/CFA65-like Ig-like" evidence="7">
    <location>
        <begin position="656"/>
        <end position="751"/>
    </location>
</feature>
<dbReference type="PANTHER" id="PTHR46127:SF1">
    <property type="entry name" value="CILIA- AND FLAGELLA-ASSOCIATED PROTEIN 65"/>
    <property type="match status" value="1"/>
</dbReference>
<feature type="domain" description="CFAP65-like ninth Ig-like" evidence="10">
    <location>
        <begin position="994"/>
        <end position="1173"/>
    </location>
</feature>
<keyword evidence="3" id="KW-0963">Cytoplasm</keyword>
<feature type="domain" description="CFAP65 seventh Ig-like" evidence="12">
    <location>
        <begin position="767"/>
        <end position="860"/>
    </location>
</feature>
<dbReference type="InterPro" id="IPR058536">
    <property type="entry name" value="Ig_CFAP65_4th"/>
</dbReference>
<dbReference type="InterPro" id="IPR056344">
    <property type="entry name" value="Ig_CFAP65-like_9th"/>
</dbReference>
<name>A0A5B8MBA1_9CHLO</name>
<dbReference type="InterPro" id="IPR057467">
    <property type="entry name" value="Ig_CFAP65_8th"/>
</dbReference>
<keyword evidence="6" id="KW-0966">Cell projection</keyword>
<protein>
    <submittedName>
        <fullName evidence="13">Uncharacterized protein</fullName>
    </submittedName>
</protein>
<dbReference type="Proteomes" id="UP000316726">
    <property type="component" value="Chromosome 1"/>
</dbReference>
<evidence type="ECO:0000256" key="4">
    <source>
        <dbReference type="ARBA" id="ARBA00022846"/>
    </source>
</evidence>
<reference evidence="13 14" key="1">
    <citation type="submission" date="2018-07" db="EMBL/GenBank/DDBJ databases">
        <title>The complete nuclear genome of the prasinophyte Chloropicon primus (CCMP1205).</title>
        <authorList>
            <person name="Pombert J.-F."/>
            <person name="Otis C."/>
            <person name="Turmel M."/>
            <person name="Lemieux C."/>
        </authorList>
    </citation>
    <scope>NUCLEOTIDE SEQUENCE [LARGE SCALE GENOMIC DNA]</scope>
    <source>
        <strain evidence="13 14">CCMP1205</strain>
    </source>
</reference>
<dbReference type="EMBL" id="CP031034">
    <property type="protein sequence ID" value="QDZ17647.1"/>
    <property type="molecule type" value="Genomic_DNA"/>
</dbReference>
<comment type="subcellular location">
    <subcellularLocation>
        <location evidence="1">Cell projection</location>
        <location evidence="1">Cilium</location>
        <location evidence="1">Flagellum</location>
    </subcellularLocation>
    <subcellularLocation>
        <location evidence="2">Cytoplasm</location>
    </subcellularLocation>
</comment>
<dbReference type="GO" id="GO:0031514">
    <property type="term" value="C:motile cilium"/>
    <property type="evidence" value="ECO:0007669"/>
    <property type="project" value="UniProtKB-SubCell"/>
</dbReference>
<keyword evidence="4" id="KW-0282">Flagellum</keyword>
<evidence type="ECO:0000256" key="2">
    <source>
        <dbReference type="ARBA" id="ARBA00004496"/>
    </source>
</evidence>
<dbReference type="SUPFAM" id="SSF49354">
    <property type="entry name" value="PapD-like"/>
    <property type="match status" value="1"/>
</dbReference>
<evidence type="ECO:0000256" key="6">
    <source>
        <dbReference type="ARBA" id="ARBA00023273"/>
    </source>
</evidence>
<feature type="domain" description="CFAP65 eight Ig-like" evidence="11">
    <location>
        <begin position="873"/>
        <end position="970"/>
    </location>
</feature>
<organism evidence="13 14">
    <name type="scientific">Chloropicon primus</name>
    <dbReference type="NCBI Taxonomy" id="1764295"/>
    <lineage>
        <taxon>Eukaryota</taxon>
        <taxon>Viridiplantae</taxon>
        <taxon>Chlorophyta</taxon>
        <taxon>Chloropicophyceae</taxon>
        <taxon>Chloropicales</taxon>
        <taxon>Chloropicaceae</taxon>
        <taxon>Chloropicon</taxon>
    </lineage>
</organism>
<proteinExistence type="predicted"/>
<dbReference type="PANTHER" id="PTHR46127">
    <property type="entry name" value="CILIA- AND FLAGELLA-ASSOCIATED PROTEIN 65"/>
    <property type="match status" value="1"/>
</dbReference>
<dbReference type="Pfam" id="PF25248">
    <property type="entry name" value="Ig_CFAP65_8th"/>
    <property type="match status" value="1"/>
</dbReference>
<feature type="domain" description="HYDIN/VesB/CFA65-like Ig-like" evidence="7">
    <location>
        <begin position="232"/>
        <end position="329"/>
    </location>
</feature>
<evidence type="ECO:0000259" key="9">
    <source>
        <dbReference type="Pfam" id="PF24507"/>
    </source>
</evidence>
<keyword evidence="14" id="KW-1185">Reference proteome</keyword>
<evidence type="ECO:0000313" key="14">
    <source>
        <dbReference type="Proteomes" id="UP000316726"/>
    </source>
</evidence>
<dbReference type="InterPro" id="IPR052614">
    <property type="entry name" value="CFAP65"/>
</dbReference>